<name>A0AAP8I170_ECOLX</name>
<dbReference type="AlphaFoldDB" id="A0AAP8I170"/>
<comment type="caution">
    <text evidence="1">The sequence shown here is derived from an EMBL/GenBank/DDBJ whole genome shotgun (WGS) entry which is preliminary data.</text>
</comment>
<dbReference type="Proteomes" id="UP000233549">
    <property type="component" value="Unassembled WGS sequence"/>
</dbReference>
<dbReference type="EMBL" id="PITP01000008">
    <property type="protein sequence ID" value="PKD89961.1"/>
    <property type="molecule type" value="Genomic_DNA"/>
</dbReference>
<organism evidence="1 2">
    <name type="scientific">Escherichia coli</name>
    <dbReference type="NCBI Taxonomy" id="562"/>
    <lineage>
        <taxon>Bacteria</taxon>
        <taxon>Pseudomonadati</taxon>
        <taxon>Pseudomonadota</taxon>
        <taxon>Gammaproteobacteria</taxon>
        <taxon>Enterobacterales</taxon>
        <taxon>Enterobacteriaceae</taxon>
        <taxon>Escherichia</taxon>
    </lineage>
</organism>
<proteinExistence type="predicted"/>
<reference evidence="1 2" key="1">
    <citation type="submission" date="2017-12" db="EMBL/GenBank/DDBJ databases">
        <title>Rapid rising of carbapenem-resistant Enterobacteriaceae(CRE) and emergence of colistin resistance genemcr-1 in CRE in the hospital of Henan, China.</title>
        <authorList>
            <person name="Sun Q."/>
            <person name="Zhang R."/>
            <person name="Li Y."/>
            <person name="Shen Y."/>
            <person name="Zhang Y."/>
            <person name="Yang J."/>
            <person name="Shu L."/>
            <person name="Zhou H."/>
            <person name="Wang Y."/>
            <person name="Wang B."/>
            <person name="Shen Z."/>
        </authorList>
    </citation>
    <scope>NUCLEOTIDE SEQUENCE [LARGE SCALE GENOMIC DNA]</scope>
    <source>
        <strain evidence="1 2">3512</strain>
    </source>
</reference>
<evidence type="ECO:0000313" key="2">
    <source>
        <dbReference type="Proteomes" id="UP000233549"/>
    </source>
</evidence>
<protein>
    <submittedName>
        <fullName evidence="1">Uncharacterized protein</fullName>
    </submittedName>
</protein>
<evidence type="ECO:0000313" key="1">
    <source>
        <dbReference type="EMBL" id="PKD89961.1"/>
    </source>
</evidence>
<sequence length="60" mass="7003">MYIYSSTTLDSLILINKNHTSIVVVNGFYCFTSTYAGVKFYQFTFFCTRLSLKNEHDFVL</sequence>
<accession>A0AAP8I170</accession>
<gene>
    <name evidence="1" type="ORF">CWS33_09845</name>
</gene>